<name>A0A7K1SRZ4_9SPHI</name>
<dbReference type="AlphaFoldDB" id="A0A7K1SRZ4"/>
<evidence type="ECO:0000313" key="4">
    <source>
        <dbReference type="Proteomes" id="UP000462014"/>
    </source>
</evidence>
<keyword evidence="1" id="KW-0378">Hydrolase</keyword>
<dbReference type="SUPFAM" id="SSF63829">
    <property type="entry name" value="Calcium-dependent phosphotriesterase"/>
    <property type="match status" value="1"/>
</dbReference>
<dbReference type="InterPro" id="IPR051262">
    <property type="entry name" value="SMP-30/CGR1_Lactonase"/>
</dbReference>
<dbReference type="EMBL" id="WPIK01000001">
    <property type="protein sequence ID" value="MVN20089.1"/>
    <property type="molecule type" value="Genomic_DNA"/>
</dbReference>
<dbReference type="GO" id="GO:0016787">
    <property type="term" value="F:hydrolase activity"/>
    <property type="evidence" value="ECO:0007669"/>
    <property type="project" value="UniProtKB-KW"/>
</dbReference>
<evidence type="ECO:0000256" key="1">
    <source>
        <dbReference type="ARBA" id="ARBA00022801"/>
    </source>
</evidence>
<evidence type="ECO:0000313" key="3">
    <source>
        <dbReference type="EMBL" id="MVN20089.1"/>
    </source>
</evidence>
<dbReference type="InterPro" id="IPR013658">
    <property type="entry name" value="SGL"/>
</dbReference>
<reference evidence="3 4" key="1">
    <citation type="submission" date="2019-12" db="EMBL/GenBank/DDBJ databases">
        <title>Mucilaginibacter sp. HMF7410 genome sequencing and assembly.</title>
        <authorList>
            <person name="Kang H."/>
            <person name="Cha I."/>
            <person name="Kim H."/>
            <person name="Joh K."/>
        </authorList>
    </citation>
    <scope>NUCLEOTIDE SEQUENCE [LARGE SCALE GENOMIC DNA]</scope>
    <source>
        <strain evidence="3 4">HMF7410</strain>
    </source>
</reference>
<dbReference type="Pfam" id="PF08450">
    <property type="entry name" value="SGL"/>
    <property type="match status" value="1"/>
</dbReference>
<sequence>MLTTLSFYAYARDKNHKALYLFSNEAIKIKPDSEIVADNAKLQLIAKQFKFTEGPAVDKMGNVFFTDQPNDKIWKYDINGNLSVFMDKSGRSNGLYFDKKGNLIACADEKDELWSISPGKKITVLVEGFEGKKLNGPNDLWIDAKGGIYITDPYYQRDYWTRKKPDLEGQKVYYLPKGKKDLVMVADDLKKPNGIVGTPDGKYLFVADIEGNKTYKYEIKADGTLTNRQLFAEKGSDGMTMDNQGNIYLTGNGVFVFNSEGKQIKHIGIPEKWTGNICFGGKNRDILFITASEGIYTLKTKVKGVE</sequence>
<proteinExistence type="predicted"/>
<dbReference type="InterPro" id="IPR011042">
    <property type="entry name" value="6-blade_b-propeller_TolB-like"/>
</dbReference>
<feature type="domain" description="SMP-30/Gluconolactonase/LRE-like region" evidence="2">
    <location>
        <begin position="51"/>
        <end position="292"/>
    </location>
</feature>
<dbReference type="Proteomes" id="UP000462014">
    <property type="component" value="Unassembled WGS sequence"/>
</dbReference>
<organism evidence="3 4">
    <name type="scientific">Mucilaginibacter arboris</name>
    <dbReference type="NCBI Taxonomy" id="2682090"/>
    <lineage>
        <taxon>Bacteria</taxon>
        <taxon>Pseudomonadati</taxon>
        <taxon>Bacteroidota</taxon>
        <taxon>Sphingobacteriia</taxon>
        <taxon>Sphingobacteriales</taxon>
        <taxon>Sphingobacteriaceae</taxon>
        <taxon>Mucilaginibacter</taxon>
    </lineage>
</organism>
<dbReference type="Gene3D" id="2.120.10.30">
    <property type="entry name" value="TolB, C-terminal domain"/>
    <property type="match status" value="1"/>
</dbReference>
<gene>
    <name evidence="3" type="ORF">GO621_00885</name>
</gene>
<accession>A0A7K1SRZ4</accession>
<dbReference type="PANTHER" id="PTHR47572:SF4">
    <property type="entry name" value="LACTONASE DRP35"/>
    <property type="match status" value="1"/>
</dbReference>
<protein>
    <submittedName>
        <fullName evidence="3">SMP-30/gluconolactonase/LRE family protein</fullName>
    </submittedName>
</protein>
<evidence type="ECO:0000259" key="2">
    <source>
        <dbReference type="Pfam" id="PF08450"/>
    </source>
</evidence>
<keyword evidence="4" id="KW-1185">Reference proteome</keyword>
<dbReference type="PANTHER" id="PTHR47572">
    <property type="entry name" value="LIPOPROTEIN-RELATED"/>
    <property type="match status" value="1"/>
</dbReference>
<comment type="caution">
    <text evidence="3">The sequence shown here is derived from an EMBL/GenBank/DDBJ whole genome shotgun (WGS) entry which is preliminary data.</text>
</comment>